<protein>
    <submittedName>
        <fullName evidence="1">Uncharacterized protein</fullName>
    </submittedName>
</protein>
<accession>A0A803QX06</accession>
<name>A0A803QX06_CANSA</name>
<keyword evidence="2" id="KW-1185">Reference proteome</keyword>
<reference evidence="1" key="2">
    <citation type="submission" date="2021-03" db="UniProtKB">
        <authorList>
            <consortium name="EnsemblPlants"/>
        </authorList>
    </citation>
    <scope>IDENTIFICATION</scope>
</reference>
<reference evidence="1" key="1">
    <citation type="submission" date="2018-11" db="EMBL/GenBank/DDBJ databases">
        <authorList>
            <person name="Grassa J C."/>
        </authorList>
    </citation>
    <scope>NUCLEOTIDE SEQUENCE [LARGE SCALE GENOMIC DNA]</scope>
</reference>
<evidence type="ECO:0000313" key="1">
    <source>
        <dbReference type="EnsemblPlants" id="cds.novel_model_2436_5bd9a17a"/>
    </source>
</evidence>
<proteinExistence type="predicted"/>
<dbReference type="EMBL" id="UZAU01000246">
    <property type="status" value="NOT_ANNOTATED_CDS"/>
    <property type="molecule type" value="Genomic_DNA"/>
</dbReference>
<evidence type="ECO:0000313" key="2">
    <source>
        <dbReference type="Proteomes" id="UP000596661"/>
    </source>
</evidence>
<organism evidence="1 2">
    <name type="scientific">Cannabis sativa</name>
    <name type="common">Hemp</name>
    <name type="synonym">Marijuana</name>
    <dbReference type="NCBI Taxonomy" id="3483"/>
    <lineage>
        <taxon>Eukaryota</taxon>
        <taxon>Viridiplantae</taxon>
        <taxon>Streptophyta</taxon>
        <taxon>Embryophyta</taxon>
        <taxon>Tracheophyta</taxon>
        <taxon>Spermatophyta</taxon>
        <taxon>Magnoliopsida</taxon>
        <taxon>eudicotyledons</taxon>
        <taxon>Gunneridae</taxon>
        <taxon>Pentapetalae</taxon>
        <taxon>rosids</taxon>
        <taxon>fabids</taxon>
        <taxon>Rosales</taxon>
        <taxon>Cannabaceae</taxon>
        <taxon>Cannabis</taxon>
    </lineage>
</organism>
<dbReference type="Gramene" id="novel_model_2436_5bd9a17a">
    <property type="protein sequence ID" value="cds.novel_model_2436_5bd9a17a"/>
    <property type="gene ID" value="novel_gene_1302_5bd9a17a"/>
</dbReference>
<sequence>MKLKLIIVTYIHDKGKQNKTFCQFHMQELRHDDGKRCEMHGLFYYHLDTPQIQYSLICCHKYNPINQLIHPTKTISQLQNKTQSIDLTCQ</sequence>
<dbReference type="Proteomes" id="UP000596661">
    <property type="component" value="Chromosome 3"/>
</dbReference>
<dbReference type="AlphaFoldDB" id="A0A803QX06"/>
<dbReference type="EnsemblPlants" id="novel_model_2436_5bd9a17a">
    <property type="protein sequence ID" value="cds.novel_model_2436_5bd9a17a"/>
    <property type="gene ID" value="novel_gene_1302_5bd9a17a"/>
</dbReference>